<dbReference type="Pfam" id="PF01522">
    <property type="entry name" value="Polysacc_deac_1"/>
    <property type="match status" value="1"/>
</dbReference>
<comment type="caution">
    <text evidence="2">The sequence shown here is derived from an EMBL/GenBank/DDBJ whole genome shotgun (WGS) entry which is preliminary data.</text>
</comment>
<dbReference type="AlphaFoldDB" id="A0A5C4T5W3"/>
<evidence type="ECO:0000313" key="2">
    <source>
        <dbReference type="EMBL" id="TNJ64216.1"/>
    </source>
</evidence>
<dbReference type="EMBL" id="VDCQ01000032">
    <property type="protein sequence ID" value="TNJ64216.1"/>
    <property type="molecule type" value="Genomic_DNA"/>
</dbReference>
<dbReference type="GO" id="GO:0005975">
    <property type="term" value="P:carbohydrate metabolic process"/>
    <property type="evidence" value="ECO:0007669"/>
    <property type="project" value="InterPro"/>
</dbReference>
<protein>
    <submittedName>
        <fullName evidence="2">DUF3473 domain-containing protein</fullName>
    </submittedName>
</protein>
<dbReference type="GO" id="GO:0016810">
    <property type="term" value="F:hydrolase activity, acting on carbon-nitrogen (but not peptide) bonds"/>
    <property type="evidence" value="ECO:0007669"/>
    <property type="project" value="InterPro"/>
</dbReference>
<gene>
    <name evidence="2" type="ORF">FE784_21605</name>
</gene>
<organism evidence="2 3">
    <name type="scientific">Paenibacillus hemerocallicola</name>
    <dbReference type="NCBI Taxonomy" id="1172614"/>
    <lineage>
        <taxon>Bacteria</taxon>
        <taxon>Bacillati</taxon>
        <taxon>Bacillota</taxon>
        <taxon>Bacilli</taxon>
        <taxon>Bacillales</taxon>
        <taxon>Paenibacillaceae</taxon>
        <taxon>Paenibacillus</taxon>
    </lineage>
</organism>
<dbReference type="PANTHER" id="PTHR47561">
    <property type="entry name" value="POLYSACCHARIDE DEACETYLASE FAMILY PROTEIN (AFU_ORTHOLOGUE AFUA_6G05030)"/>
    <property type="match status" value="1"/>
</dbReference>
<dbReference type="InterPro" id="IPR022560">
    <property type="entry name" value="DUF3473"/>
</dbReference>
<dbReference type="Proteomes" id="UP000307943">
    <property type="component" value="Unassembled WGS sequence"/>
</dbReference>
<dbReference type="PANTHER" id="PTHR47561:SF1">
    <property type="entry name" value="POLYSACCHARIDE DEACETYLASE FAMILY PROTEIN (AFU_ORTHOLOGUE AFUA_6G05030)"/>
    <property type="match status" value="1"/>
</dbReference>
<dbReference type="OrthoDB" id="9806342at2"/>
<dbReference type="Pfam" id="PF11959">
    <property type="entry name" value="DUF3473"/>
    <property type="match status" value="1"/>
</dbReference>
<dbReference type="CDD" id="cd10941">
    <property type="entry name" value="CE4_PuuE_HpPgdA_like_2"/>
    <property type="match status" value="1"/>
</dbReference>
<dbReference type="InterPro" id="IPR011330">
    <property type="entry name" value="Glyco_hydro/deAcase_b/a-brl"/>
</dbReference>
<keyword evidence="3" id="KW-1185">Reference proteome</keyword>
<accession>A0A5C4T5W3</accession>
<sequence>MTNPDRAVSGTAHEPVRGRGITNMLTFDIEEWFHANYDDSPLTPVSGKSSNFRSHMDTLLRICRETDCKGTFFVLGCIGEQYPEVVKAIVRDGHDVASHGYGHQLAYTQTFEQFRDDVKKSVDILENLTGTKVLGYRAPSWSIVEKNLHYLEALEQLGLKYDASIFPVKTFLYGIPTAPTVIHKPRVNGRELDLYEVPMSVMKLAGRNMGYSGGFYFRFFPKFLIKNAIRSANRAGNSSIVYLHPREIDADEQKLTLPFKENFIHYYNVRGTQAKLEDILRSFRFTSISEHLKHNFGLKV</sequence>
<evidence type="ECO:0000313" key="3">
    <source>
        <dbReference type="Proteomes" id="UP000307943"/>
    </source>
</evidence>
<dbReference type="RefSeq" id="WP_139604316.1">
    <property type="nucleotide sequence ID" value="NZ_VDCQ01000032.1"/>
</dbReference>
<feature type="domain" description="NodB homology" evidence="1">
    <location>
        <begin position="38"/>
        <end position="241"/>
    </location>
</feature>
<proteinExistence type="predicted"/>
<dbReference type="InterPro" id="IPR002509">
    <property type="entry name" value="NODB_dom"/>
</dbReference>
<evidence type="ECO:0000259" key="1">
    <source>
        <dbReference type="PROSITE" id="PS51677"/>
    </source>
</evidence>
<dbReference type="SUPFAM" id="SSF88713">
    <property type="entry name" value="Glycoside hydrolase/deacetylase"/>
    <property type="match status" value="1"/>
</dbReference>
<reference evidence="2 3" key="1">
    <citation type="submission" date="2019-05" db="EMBL/GenBank/DDBJ databases">
        <title>We sequenced the genome of Paenibacillus hemerocallicola KCTC 33185 for further insight into its adaptation and study the phylogeny of Paenibacillus.</title>
        <authorList>
            <person name="Narsing Rao M.P."/>
        </authorList>
    </citation>
    <scope>NUCLEOTIDE SEQUENCE [LARGE SCALE GENOMIC DNA]</scope>
    <source>
        <strain evidence="2 3">KCTC 33185</strain>
    </source>
</reference>
<dbReference type="Gene3D" id="3.20.20.370">
    <property type="entry name" value="Glycoside hydrolase/deacetylase"/>
    <property type="match status" value="1"/>
</dbReference>
<name>A0A5C4T5W3_9BACL</name>
<dbReference type="InterPro" id="IPR045235">
    <property type="entry name" value="PuuE_HpPgdA-like"/>
</dbReference>
<dbReference type="PROSITE" id="PS51677">
    <property type="entry name" value="NODB"/>
    <property type="match status" value="1"/>
</dbReference>